<feature type="transmembrane region" description="Helical" evidence="7">
    <location>
        <begin position="7"/>
        <end position="27"/>
    </location>
</feature>
<dbReference type="FunFam" id="1.20.1250.20:FF:000003">
    <property type="entry name" value="Solute carrier family 17 member 3"/>
    <property type="match status" value="1"/>
</dbReference>
<dbReference type="Pfam" id="PF07690">
    <property type="entry name" value="MFS_1"/>
    <property type="match status" value="1"/>
</dbReference>
<sequence length="340" mass="36938">MQTQSVILSSFFWGYIILQIPAGELAGKFGGSILVTAVIVGNSAVSLLVPLAAYYGGWQALCACRVLQEEKSSLGTLVYGGAQLGTALQLLVSGYIADYWGWPAIFYVNGALGAIWTAVYVTFGADSPQSSRMISAEEKLYIQTSLKQVGVQKKPQTPWRAICTSLPFIALIITHCGQNWGFWTLMTEMPSYMKQILGVDIKSNGLWGPAVSLVGLSYVPAGNIKLAVALLTLVVGLNAGHYTGFMIVHIDMAPNFAGTLMGITNFFANIISIVSPLIAGLILEDETDPSQWRQVFYLSSAVYIGANLFFVIFGSCELQPWNTPKENPEKETQKRIEKVV</sequence>
<name>A0A8S1BGL9_ARCPL</name>
<keyword evidence="4" id="KW-0769">Symport</keyword>
<feature type="transmembrane region" description="Helical" evidence="7">
    <location>
        <begin position="76"/>
        <end position="96"/>
    </location>
</feature>
<dbReference type="GO" id="GO:0015293">
    <property type="term" value="F:symporter activity"/>
    <property type="evidence" value="ECO:0007669"/>
    <property type="project" value="UniProtKB-KW"/>
</dbReference>
<feature type="transmembrane region" description="Helical" evidence="7">
    <location>
        <begin position="102"/>
        <end position="123"/>
    </location>
</feature>
<comment type="caution">
    <text evidence="8">The sequence shown here is derived from an EMBL/GenBank/DDBJ whole genome shotgun (WGS) entry which is preliminary data.</text>
</comment>
<dbReference type="GO" id="GO:0016020">
    <property type="term" value="C:membrane"/>
    <property type="evidence" value="ECO:0007669"/>
    <property type="project" value="UniProtKB-SubCell"/>
</dbReference>
<evidence type="ECO:0000256" key="6">
    <source>
        <dbReference type="ARBA" id="ARBA00023136"/>
    </source>
</evidence>
<keyword evidence="6 7" id="KW-0472">Membrane</keyword>
<evidence type="ECO:0000256" key="4">
    <source>
        <dbReference type="ARBA" id="ARBA00022847"/>
    </source>
</evidence>
<evidence type="ECO:0000313" key="9">
    <source>
        <dbReference type="Proteomes" id="UP000494256"/>
    </source>
</evidence>
<evidence type="ECO:0000256" key="5">
    <source>
        <dbReference type="ARBA" id="ARBA00022989"/>
    </source>
</evidence>
<dbReference type="EMBL" id="CADEBD010000704">
    <property type="protein sequence ID" value="CAB3259126.1"/>
    <property type="molecule type" value="Genomic_DNA"/>
</dbReference>
<evidence type="ECO:0000256" key="7">
    <source>
        <dbReference type="SAM" id="Phobius"/>
    </source>
</evidence>
<dbReference type="AlphaFoldDB" id="A0A8S1BGL9"/>
<accession>A0A8S1BGL9</accession>
<feature type="transmembrane region" description="Helical" evidence="7">
    <location>
        <begin position="161"/>
        <end position="183"/>
    </location>
</feature>
<proteinExistence type="predicted"/>
<evidence type="ECO:0000256" key="2">
    <source>
        <dbReference type="ARBA" id="ARBA00022448"/>
    </source>
</evidence>
<dbReference type="Proteomes" id="UP000494256">
    <property type="component" value="Unassembled WGS sequence"/>
</dbReference>
<gene>
    <name evidence="8" type="ORF">APLA_LOCUS16452</name>
</gene>
<protein>
    <recommendedName>
        <fullName evidence="10">Inorganic phosphate cotransporter</fullName>
    </recommendedName>
</protein>
<reference evidence="8 9" key="1">
    <citation type="submission" date="2020-04" db="EMBL/GenBank/DDBJ databases">
        <authorList>
            <person name="Wallbank WR R."/>
            <person name="Pardo Diaz C."/>
            <person name="Kozak K."/>
            <person name="Martin S."/>
            <person name="Jiggins C."/>
            <person name="Moest M."/>
            <person name="Warren A I."/>
            <person name="Byers J.R.P. K."/>
            <person name="Montejo-Kovacevich G."/>
            <person name="Yen C E."/>
        </authorList>
    </citation>
    <scope>NUCLEOTIDE SEQUENCE [LARGE SCALE GENOMIC DNA]</scope>
</reference>
<feature type="transmembrane region" description="Helical" evidence="7">
    <location>
        <begin position="295"/>
        <end position="316"/>
    </location>
</feature>
<dbReference type="PANTHER" id="PTHR11662">
    <property type="entry name" value="SOLUTE CARRIER FAMILY 17"/>
    <property type="match status" value="1"/>
</dbReference>
<evidence type="ECO:0000313" key="8">
    <source>
        <dbReference type="EMBL" id="CAB3259126.1"/>
    </source>
</evidence>
<dbReference type="InterPro" id="IPR036259">
    <property type="entry name" value="MFS_trans_sf"/>
</dbReference>
<organism evidence="8 9">
    <name type="scientific">Arctia plantaginis</name>
    <name type="common">Wood tiger moth</name>
    <name type="synonym">Phalaena plantaginis</name>
    <dbReference type="NCBI Taxonomy" id="874455"/>
    <lineage>
        <taxon>Eukaryota</taxon>
        <taxon>Metazoa</taxon>
        <taxon>Ecdysozoa</taxon>
        <taxon>Arthropoda</taxon>
        <taxon>Hexapoda</taxon>
        <taxon>Insecta</taxon>
        <taxon>Pterygota</taxon>
        <taxon>Neoptera</taxon>
        <taxon>Endopterygota</taxon>
        <taxon>Lepidoptera</taxon>
        <taxon>Glossata</taxon>
        <taxon>Ditrysia</taxon>
        <taxon>Noctuoidea</taxon>
        <taxon>Erebidae</taxon>
        <taxon>Arctiinae</taxon>
        <taxon>Arctia</taxon>
    </lineage>
</organism>
<evidence type="ECO:0000256" key="1">
    <source>
        <dbReference type="ARBA" id="ARBA00004141"/>
    </source>
</evidence>
<dbReference type="SUPFAM" id="SSF103473">
    <property type="entry name" value="MFS general substrate transporter"/>
    <property type="match status" value="1"/>
</dbReference>
<feature type="transmembrane region" description="Helical" evidence="7">
    <location>
        <begin position="226"/>
        <end position="248"/>
    </location>
</feature>
<keyword evidence="2" id="KW-0813">Transport</keyword>
<dbReference type="InterPro" id="IPR050382">
    <property type="entry name" value="MFS_Na/Anion_cotransporter"/>
</dbReference>
<feature type="transmembrane region" description="Helical" evidence="7">
    <location>
        <begin position="33"/>
        <end position="55"/>
    </location>
</feature>
<dbReference type="InterPro" id="IPR011701">
    <property type="entry name" value="MFS"/>
</dbReference>
<keyword evidence="3 7" id="KW-0812">Transmembrane</keyword>
<evidence type="ECO:0000256" key="3">
    <source>
        <dbReference type="ARBA" id="ARBA00022692"/>
    </source>
</evidence>
<comment type="subcellular location">
    <subcellularLocation>
        <location evidence="1">Membrane</location>
        <topology evidence="1">Multi-pass membrane protein</topology>
    </subcellularLocation>
</comment>
<dbReference type="Gene3D" id="1.20.1250.20">
    <property type="entry name" value="MFS general substrate transporter like domains"/>
    <property type="match status" value="2"/>
</dbReference>
<dbReference type="Gene3D" id="1.20.120.540">
    <property type="entry name" value="Voltage-gated potassium channels"/>
    <property type="match status" value="1"/>
</dbReference>
<keyword evidence="5 7" id="KW-1133">Transmembrane helix</keyword>
<feature type="transmembrane region" description="Helical" evidence="7">
    <location>
        <begin position="260"/>
        <end position="283"/>
    </location>
</feature>
<dbReference type="InterPro" id="IPR027378">
    <property type="entry name" value="Nucleotide_channel_N"/>
</dbReference>
<evidence type="ECO:0008006" key="10">
    <source>
        <dbReference type="Google" id="ProtNLM"/>
    </source>
</evidence>
<dbReference type="OrthoDB" id="25466at2759"/>
<dbReference type="GO" id="GO:0006820">
    <property type="term" value="P:monoatomic anion transport"/>
    <property type="evidence" value="ECO:0007669"/>
    <property type="project" value="TreeGrafter"/>
</dbReference>
<dbReference type="PANTHER" id="PTHR11662:SF280">
    <property type="entry name" value="FI21844P1-RELATED"/>
    <property type="match status" value="1"/>
</dbReference>